<reference evidence="1" key="1">
    <citation type="submission" date="2021-02" db="EMBL/GenBank/DDBJ databases">
        <authorList>
            <person name="Nowell W R."/>
        </authorList>
    </citation>
    <scope>NUCLEOTIDE SEQUENCE</scope>
</reference>
<gene>
    <name evidence="1" type="ORF">OKA104_LOCUS52046</name>
</gene>
<protein>
    <submittedName>
        <fullName evidence="1">Uncharacterized protein</fullName>
    </submittedName>
</protein>
<dbReference type="Gene3D" id="3.80.10.10">
    <property type="entry name" value="Ribonuclease Inhibitor"/>
    <property type="match status" value="1"/>
</dbReference>
<organism evidence="1 2">
    <name type="scientific">Adineta steineri</name>
    <dbReference type="NCBI Taxonomy" id="433720"/>
    <lineage>
        <taxon>Eukaryota</taxon>
        <taxon>Metazoa</taxon>
        <taxon>Spiralia</taxon>
        <taxon>Gnathifera</taxon>
        <taxon>Rotifera</taxon>
        <taxon>Eurotatoria</taxon>
        <taxon>Bdelloidea</taxon>
        <taxon>Adinetida</taxon>
        <taxon>Adinetidae</taxon>
        <taxon>Adineta</taxon>
    </lineage>
</organism>
<dbReference type="EMBL" id="CAJOAY010029449">
    <property type="protein sequence ID" value="CAF4412781.1"/>
    <property type="molecule type" value="Genomic_DNA"/>
</dbReference>
<accession>A0A820PUJ4</accession>
<comment type="caution">
    <text evidence="1">The sequence shown here is derived from an EMBL/GenBank/DDBJ whole genome shotgun (WGS) entry which is preliminary data.</text>
</comment>
<dbReference type="SUPFAM" id="SSF52047">
    <property type="entry name" value="RNI-like"/>
    <property type="match status" value="1"/>
</dbReference>
<dbReference type="InterPro" id="IPR032675">
    <property type="entry name" value="LRR_dom_sf"/>
</dbReference>
<sequence>NIYITKANTVGSHISFDQIKNLKKLHLIQPALDEYHILFPTKPSQLTHLILENPECNDNDRIILIDEMEELIELNIISEYSIQFRSQYPRLEKLILSQINLIDLIGFRTFFPNLHYLDITLTGTDIDFDQISIPLLTVLKLRSFNVQHDICENFLLNLPQLRELYYSNEIDS</sequence>
<feature type="non-terminal residue" evidence="1">
    <location>
        <position position="172"/>
    </location>
</feature>
<dbReference type="Proteomes" id="UP000663881">
    <property type="component" value="Unassembled WGS sequence"/>
</dbReference>
<evidence type="ECO:0000313" key="2">
    <source>
        <dbReference type="Proteomes" id="UP000663881"/>
    </source>
</evidence>
<evidence type="ECO:0000313" key="1">
    <source>
        <dbReference type="EMBL" id="CAF4412781.1"/>
    </source>
</evidence>
<feature type="non-terminal residue" evidence="1">
    <location>
        <position position="1"/>
    </location>
</feature>
<name>A0A820PUJ4_9BILA</name>
<dbReference type="AlphaFoldDB" id="A0A820PUJ4"/>
<proteinExistence type="predicted"/>